<gene>
    <name evidence="1" type="ORF">SGLAD_v1c00970</name>
</gene>
<dbReference type="EMBL" id="CP038013">
    <property type="protein sequence ID" value="QBQ07298.1"/>
    <property type="molecule type" value="Genomic_DNA"/>
</dbReference>
<organism evidence="1 2">
    <name type="scientific">Spiroplasma gladiatoris</name>
    <dbReference type="NCBI Taxonomy" id="2143"/>
    <lineage>
        <taxon>Bacteria</taxon>
        <taxon>Bacillati</taxon>
        <taxon>Mycoplasmatota</taxon>
        <taxon>Mollicutes</taxon>
        <taxon>Entomoplasmatales</taxon>
        <taxon>Spiroplasmataceae</taxon>
        <taxon>Spiroplasma</taxon>
    </lineage>
</organism>
<dbReference type="Proteomes" id="UP000294309">
    <property type="component" value="Chromosome"/>
</dbReference>
<protein>
    <submittedName>
        <fullName evidence="1">Uncharacterized protein</fullName>
    </submittedName>
</protein>
<evidence type="ECO:0000313" key="2">
    <source>
        <dbReference type="Proteomes" id="UP000294309"/>
    </source>
</evidence>
<reference evidence="1 2" key="1">
    <citation type="submission" date="2019-03" db="EMBL/GenBank/DDBJ databases">
        <title>Complete genome sequence of Spiroplasma gladiatoris TG-1 (DSM 22552).</title>
        <authorList>
            <person name="Lin Y.-C."/>
            <person name="Chou L."/>
            <person name="Kuo C.-H."/>
        </authorList>
    </citation>
    <scope>NUCLEOTIDE SEQUENCE [LARGE SCALE GENOMIC DNA]</scope>
    <source>
        <strain evidence="1 2">TG-1</strain>
    </source>
</reference>
<evidence type="ECO:0000313" key="1">
    <source>
        <dbReference type="EMBL" id="QBQ07298.1"/>
    </source>
</evidence>
<sequence>MNEKKDYTINDFKKVKINDYKVIFNFTYIQEFLNIVKNKNITLIDYECFQMFGFKNKLDPKRYFSELKNIPFLVNCKTIHYDESNQLFKFDKKITYYYSKKLEDEKIFYKEVFELAIQVKKFYNKHFIDTVLVMGKDTEIKFSHLANQHLKVKILKESLELWDIFNWNRTTHLRINGLNNYFSLNQLLKSLPIRKDNIISGKEIANKSTQWFTTLNTIDAKIFFHKAIDHVEYDLEKGLYLLNWLNKLLYSKYLQNIDENEYFDNKSLVNIWDF</sequence>
<proteinExistence type="predicted"/>
<dbReference type="KEGG" id="sgq:SGLAD_v1c00970"/>
<accession>A0A4P7AHY4</accession>
<name>A0A4P7AHY4_9MOLU</name>
<dbReference type="AlphaFoldDB" id="A0A4P7AHY4"/>
<dbReference type="RefSeq" id="WP_134297100.1">
    <property type="nucleotide sequence ID" value="NZ_CP038013.1"/>
</dbReference>
<keyword evidence="2" id="KW-1185">Reference proteome</keyword>